<dbReference type="InterPro" id="IPR020945">
    <property type="entry name" value="DMSO/NO3_reduct_chaperone"/>
</dbReference>
<dbReference type="InterPro" id="IPR036411">
    <property type="entry name" value="TorD-like_sf"/>
</dbReference>
<evidence type="ECO:0000313" key="2">
    <source>
        <dbReference type="EMBL" id="MEQ3362896.1"/>
    </source>
</evidence>
<gene>
    <name evidence="2" type="ORF">AAA083_07895</name>
</gene>
<accession>A0ABV1JCT2</accession>
<dbReference type="RefSeq" id="WP_180963566.1">
    <property type="nucleotide sequence ID" value="NZ_JBBNOP010000005.1"/>
</dbReference>
<dbReference type="Proteomes" id="UP001487305">
    <property type="component" value="Unassembled WGS sequence"/>
</dbReference>
<evidence type="ECO:0000256" key="1">
    <source>
        <dbReference type="ARBA" id="ARBA00023186"/>
    </source>
</evidence>
<dbReference type="InterPro" id="IPR050289">
    <property type="entry name" value="TorD/DmsD_chaperones"/>
</dbReference>
<reference evidence="2 3" key="1">
    <citation type="submission" date="2024-04" db="EMBL/GenBank/DDBJ databases">
        <title>Human intestinal bacterial collection.</title>
        <authorList>
            <person name="Pauvert C."/>
            <person name="Hitch T.C.A."/>
            <person name="Clavel T."/>
        </authorList>
    </citation>
    <scope>NUCLEOTIDE SEQUENCE [LARGE SCALE GENOMIC DNA]</scope>
    <source>
        <strain evidence="2 3">CLA-KB-H42</strain>
    </source>
</reference>
<dbReference type="EMBL" id="JBBNOP010000005">
    <property type="protein sequence ID" value="MEQ3362896.1"/>
    <property type="molecule type" value="Genomic_DNA"/>
</dbReference>
<organism evidence="2 3">
    <name type="scientific">Raoultibacter massiliensis</name>
    <dbReference type="NCBI Taxonomy" id="1852371"/>
    <lineage>
        <taxon>Bacteria</taxon>
        <taxon>Bacillati</taxon>
        <taxon>Actinomycetota</taxon>
        <taxon>Coriobacteriia</taxon>
        <taxon>Eggerthellales</taxon>
        <taxon>Eggerthellaceae</taxon>
        <taxon>Raoultibacter</taxon>
    </lineage>
</organism>
<comment type="caution">
    <text evidence="2">The sequence shown here is derived from an EMBL/GenBank/DDBJ whole genome shotgun (WGS) entry which is preliminary data.</text>
</comment>
<dbReference type="Gene3D" id="1.10.3480.10">
    <property type="entry name" value="TorD-like"/>
    <property type="match status" value="1"/>
</dbReference>
<sequence length="255" mass="27965">METEPILAHATVQAYRVLCEFCSALLVESPSEKLIDQLIDQRSLLLEEPFASVAPDASSALYGVLERADARGKDDFVTEVKRDYTYLFYMVGASRTSPFESVYRTDDRTMFGPTTLQVRESYHAWGVEVPQLGNKPDDHIGYEFAFLTHVLGCAADALAVEGDGAADEAGRDVRAVGETDAGKEAFRASDAVRSFLSDHLLVFAPTYFANMKTRAHEPFYCAVADISLSTLLSLAQALGAKPTDEIDEAAYRLAE</sequence>
<dbReference type="PANTHER" id="PTHR34227:SF1">
    <property type="entry name" value="DIMETHYL SULFOXIDE REDUCTASE CHAPERONE-RELATED"/>
    <property type="match status" value="1"/>
</dbReference>
<dbReference type="Pfam" id="PF02613">
    <property type="entry name" value="Nitrate_red_del"/>
    <property type="match status" value="1"/>
</dbReference>
<evidence type="ECO:0000313" key="3">
    <source>
        <dbReference type="Proteomes" id="UP001487305"/>
    </source>
</evidence>
<proteinExistence type="predicted"/>
<dbReference type="PANTHER" id="PTHR34227">
    <property type="entry name" value="CHAPERONE PROTEIN YCDY"/>
    <property type="match status" value="1"/>
</dbReference>
<dbReference type="SUPFAM" id="SSF89155">
    <property type="entry name" value="TorD-like"/>
    <property type="match status" value="1"/>
</dbReference>
<name>A0ABV1JCT2_9ACTN</name>
<keyword evidence="1" id="KW-0143">Chaperone</keyword>
<protein>
    <submittedName>
        <fullName evidence="2">Molecular chaperone TorD family protein</fullName>
    </submittedName>
</protein>
<keyword evidence="3" id="KW-1185">Reference proteome</keyword>